<reference evidence="2" key="1">
    <citation type="submission" date="2016-10" db="EMBL/GenBank/DDBJ databases">
        <title>Comparative genomics uncovers the prolific and rare metabolic potential of the cyanobacterial genus Moorea.</title>
        <authorList>
            <person name="Leao T."/>
            <person name="Castelao G."/>
            <person name="Korobeynikov A."/>
            <person name="Monroe E.A."/>
            <person name="Podell S."/>
            <person name="Glukhov E."/>
            <person name="Allen E."/>
            <person name="Gerwick W.H."/>
            <person name="Gerwick L."/>
        </authorList>
    </citation>
    <scope>NUCLEOTIDE SEQUENCE [LARGE SCALE GENOMIC DNA]</scope>
    <source>
        <strain evidence="2">PAL-8-15-08-1</strain>
    </source>
</reference>
<dbReference type="Proteomes" id="UP000177870">
    <property type="component" value="Chromosome"/>
</dbReference>
<dbReference type="STRING" id="1458985.BJP34_13410"/>
<dbReference type="AlphaFoldDB" id="A0A1D8TRP3"/>
<dbReference type="KEGG" id="mpro:BJP34_13410"/>
<evidence type="ECO:0000313" key="1">
    <source>
        <dbReference type="EMBL" id="AOX00318.1"/>
    </source>
</evidence>
<name>A0A1D8TRP3_9CYAN</name>
<proteinExistence type="predicted"/>
<evidence type="ECO:0000313" key="2">
    <source>
        <dbReference type="Proteomes" id="UP000177870"/>
    </source>
</evidence>
<gene>
    <name evidence="1" type="ORF">BJP34_13410</name>
</gene>
<accession>A0A1D8TRP3</accession>
<organism evidence="1 2">
    <name type="scientific">Moorena producens PAL-8-15-08-1</name>
    <dbReference type="NCBI Taxonomy" id="1458985"/>
    <lineage>
        <taxon>Bacteria</taxon>
        <taxon>Bacillati</taxon>
        <taxon>Cyanobacteriota</taxon>
        <taxon>Cyanophyceae</taxon>
        <taxon>Coleofasciculales</taxon>
        <taxon>Coleofasciculaceae</taxon>
        <taxon>Moorena</taxon>
    </lineage>
</organism>
<protein>
    <submittedName>
        <fullName evidence="1">Uncharacterized protein</fullName>
    </submittedName>
</protein>
<sequence length="107" mass="12283">MRFSERDATRTLIYKSDFMKEKLRSGSVSAKPFAFSVAFGLRYANAKRGHSRSVAERPRPQLPLKANAPKTIDFRGLTKSMICSFKFRQNYLDLGELTNPFTCEARR</sequence>
<dbReference type="EMBL" id="CP017599">
    <property type="protein sequence ID" value="AOX00318.1"/>
    <property type="molecule type" value="Genomic_DNA"/>
</dbReference>